<evidence type="ECO:0000313" key="3">
    <source>
        <dbReference type="Proteomes" id="UP000479710"/>
    </source>
</evidence>
<proteinExistence type="predicted"/>
<accession>A0A6G1CPJ4</accession>
<reference evidence="2 3" key="1">
    <citation type="submission" date="2019-11" db="EMBL/GenBank/DDBJ databases">
        <title>Whole genome sequence of Oryza granulata.</title>
        <authorList>
            <person name="Li W."/>
        </authorList>
    </citation>
    <scope>NUCLEOTIDE SEQUENCE [LARGE SCALE GENOMIC DNA]</scope>
    <source>
        <strain evidence="3">cv. Menghai</strain>
        <tissue evidence="2">Leaf</tissue>
    </source>
</reference>
<dbReference type="EMBL" id="SPHZ02000008">
    <property type="protein sequence ID" value="KAF0902086.1"/>
    <property type="molecule type" value="Genomic_DNA"/>
</dbReference>
<name>A0A6G1CPJ4_9ORYZ</name>
<keyword evidence="3" id="KW-1185">Reference proteome</keyword>
<organism evidence="2 3">
    <name type="scientific">Oryza meyeriana var. granulata</name>
    <dbReference type="NCBI Taxonomy" id="110450"/>
    <lineage>
        <taxon>Eukaryota</taxon>
        <taxon>Viridiplantae</taxon>
        <taxon>Streptophyta</taxon>
        <taxon>Embryophyta</taxon>
        <taxon>Tracheophyta</taxon>
        <taxon>Spermatophyta</taxon>
        <taxon>Magnoliopsida</taxon>
        <taxon>Liliopsida</taxon>
        <taxon>Poales</taxon>
        <taxon>Poaceae</taxon>
        <taxon>BOP clade</taxon>
        <taxon>Oryzoideae</taxon>
        <taxon>Oryzeae</taxon>
        <taxon>Oryzinae</taxon>
        <taxon>Oryza</taxon>
        <taxon>Oryza meyeriana</taxon>
    </lineage>
</organism>
<protein>
    <submittedName>
        <fullName evidence="2">Uncharacterized protein</fullName>
    </submittedName>
</protein>
<evidence type="ECO:0000313" key="2">
    <source>
        <dbReference type="EMBL" id="KAF0902086.1"/>
    </source>
</evidence>
<evidence type="ECO:0000256" key="1">
    <source>
        <dbReference type="SAM" id="MobiDB-lite"/>
    </source>
</evidence>
<feature type="region of interest" description="Disordered" evidence="1">
    <location>
        <begin position="87"/>
        <end position="147"/>
    </location>
</feature>
<comment type="caution">
    <text evidence="2">The sequence shown here is derived from an EMBL/GenBank/DDBJ whole genome shotgun (WGS) entry which is preliminary data.</text>
</comment>
<sequence length="147" mass="15935">MKPLAASPGRAEKHLPAPPGLAWLLLSKSQRGGRSHRASATSSMFVSRGQGAHVVGDHHVAQECVPPHALPLHVLEPLVSAHLQVSRRHTVANQGRPGSGDRHSLSGIPSPRKAQKVAAMEAQHEERQEEMAAVQEQDEAREEDDER</sequence>
<gene>
    <name evidence="2" type="ORF">E2562_012866</name>
</gene>
<dbReference type="AlphaFoldDB" id="A0A6G1CPJ4"/>
<dbReference type="Proteomes" id="UP000479710">
    <property type="component" value="Unassembled WGS sequence"/>
</dbReference>
<feature type="compositionally biased region" description="Acidic residues" evidence="1">
    <location>
        <begin position="136"/>
        <end position="147"/>
    </location>
</feature>